<name>A0ACA9K9Q4_9GLOM</name>
<sequence>STRCRFERYPSTFGRRRKSSAWTSKRFVFDFVSVTGSGKSTLAQFLKENTNLKSIKSRGSFIIEGDKSIVGGIKSKTVFPELIVVDDVFYDCPRFEDTKGVDKDVSSTYFIKKVVNYAEKLKIILNIDKFSFFHGRGTFTKSLKHTSSFIRNVDKFLVDALKKLGKNYITIDKKLCEDTKKIVDALLMRKDGNYIRIGFFKMPEQAGKIFEIDSFKEDREKLLSILKDKERVSELGNDLQRYFENYIQQSNDILKLKKELEKINITTFKEAIGRLEGPKKFVQAIDVKLDEFHINLYEWNRKKNEILKYGSYLEFLQDIKSFLEEIHKKLSEYEIQIEREKYIKDWDCGTQIDKSNFDKFLEQINSLLPSKYECKVNDLKLDELNQLLKITLTSSIRTENKDGNLIIKGDYIILSKIKDKFANIKHVKIFCLNTLFIYVDLSGENFQKVNLTCISPRWNIVGESIIRLNRKNGLLHSPSKAKNGRDGGTNIELLHGKDGELGLPGGTAGSFSKIGRKFFNRNGLKIYAYGRKRGRGQDGGDGGRGQDGKDFKIQEISGVIKMIPPNETLSPPHPNRYLLLNDQFIGPRGPEAVLYMIQCSLKFMENMVLEEEMEAMVVKVEREVQGTIYLVNTSDLNEASDLTSNENEEDGKNGIGSKSGKNGNGEKVKYELSLFLTKDAKWIREGDLPDNRRANSGKNGEDRVNEKDIKLPEKRTEEYEFAIDTNEYKTYLRSNLNNRVKQGFLLQFHQELNNHPTIRIVYNTLAVFGELRN</sequence>
<feature type="non-terminal residue" evidence="1">
    <location>
        <position position="1"/>
    </location>
</feature>
<comment type="caution">
    <text evidence="1">The sequence shown here is derived from an EMBL/GenBank/DDBJ whole genome shotgun (WGS) entry which is preliminary data.</text>
</comment>
<dbReference type="Proteomes" id="UP000789366">
    <property type="component" value="Unassembled WGS sequence"/>
</dbReference>
<dbReference type="EMBL" id="CAJVPW010000628">
    <property type="protein sequence ID" value="CAG8460511.1"/>
    <property type="molecule type" value="Genomic_DNA"/>
</dbReference>
<gene>
    <name evidence="1" type="ORF">SPELUC_LOCUS1238</name>
</gene>
<proteinExistence type="predicted"/>
<protein>
    <submittedName>
        <fullName evidence="1">10344_t:CDS:1</fullName>
    </submittedName>
</protein>
<keyword evidence="2" id="KW-1185">Reference proteome</keyword>
<reference evidence="1" key="1">
    <citation type="submission" date="2021-06" db="EMBL/GenBank/DDBJ databases">
        <authorList>
            <person name="Kallberg Y."/>
            <person name="Tangrot J."/>
            <person name="Rosling A."/>
        </authorList>
    </citation>
    <scope>NUCLEOTIDE SEQUENCE</scope>
    <source>
        <strain evidence="1">28 12/20/2015</strain>
    </source>
</reference>
<evidence type="ECO:0000313" key="1">
    <source>
        <dbReference type="EMBL" id="CAG8460511.1"/>
    </source>
</evidence>
<evidence type="ECO:0000313" key="2">
    <source>
        <dbReference type="Proteomes" id="UP000789366"/>
    </source>
</evidence>
<accession>A0ACA9K9Q4</accession>
<organism evidence="1 2">
    <name type="scientific">Cetraspora pellucida</name>
    <dbReference type="NCBI Taxonomy" id="1433469"/>
    <lineage>
        <taxon>Eukaryota</taxon>
        <taxon>Fungi</taxon>
        <taxon>Fungi incertae sedis</taxon>
        <taxon>Mucoromycota</taxon>
        <taxon>Glomeromycotina</taxon>
        <taxon>Glomeromycetes</taxon>
        <taxon>Diversisporales</taxon>
        <taxon>Gigasporaceae</taxon>
        <taxon>Cetraspora</taxon>
    </lineage>
</organism>